<protein>
    <recommendedName>
        <fullName evidence="5">Capsule biosynthesis protein</fullName>
    </recommendedName>
</protein>
<evidence type="ECO:0000256" key="1">
    <source>
        <dbReference type="SAM" id="MobiDB-lite"/>
    </source>
</evidence>
<dbReference type="InterPro" id="IPR045936">
    <property type="entry name" value="DUF6356"/>
</dbReference>
<name>A0A0H2MCW7_9PROT</name>
<dbReference type="Proteomes" id="UP000035444">
    <property type="component" value="Unassembled WGS sequence"/>
</dbReference>
<evidence type="ECO:0000313" key="3">
    <source>
        <dbReference type="EMBL" id="KLN60031.1"/>
    </source>
</evidence>
<organism evidence="3 4">
    <name type="scientific">Kiloniella spongiae</name>
    <dbReference type="NCBI Taxonomy" id="1489064"/>
    <lineage>
        <taxon>Bacteria</taxon>
        <taxon>Pseudomonadati</taxon>
        <taxon>Pseudomonadota</taxon>
        <taxon>Alphaproteobacteria</taxon>
        <taxon>Rhodospirillales</taxon>
        <taxon>Kiloniellaceae</taxon>
        <taxon>Kiloniella</taxon>
    </lineage>
</organism>
<evidence type="ECO:0000256" key="2">
    <source>
        <dbReference type="SAM" id="Phobius"/>
    </source>
</evidence>
<feature type="transmembrane region" description="Helical" evidence="2">
    <location>
        <begin position="27"/>
        <end position="47"/>
    </location>
</feature>
<accession>A0A0H2MCW7</accession>
<proteinExistence type="predicted"/>
<dbReference type="RefSeq" id="WP_047765020.1">
    <property type="nucleotide sequence ID" value="NZ_LAQL01000009.1"/>
</dbReference>
<dbReference type="AlphaFoldDB" id="A0A0H2MCW7"/>
<evidence type="ECO:0008006" key="5">
    <source>
        <dbReference type="Google" id="ProtNLM"/>
    </source>
</evidence>
<gene>
    <name evidence="3" type="ORF">WH96_15140</name>
</gene>
<keyword evidence="4" id="KW-1185">Reference proteome</keyword>
<comment type="caution">
    <text evidence="3">The sequence shown here is derived from an EMBL/GenBank/DDBJ whole genome shotgun (WGS) entry which is preliminary data.</text>
</comment>
<feature type="compositionally biased region" description="Polar residues" evidence="1">
    <location>
        <begin position="72"/>
        <end position="92"/>
    </location>
</feature>
<evidence type="ECO:0000313" key="4">
    <source>
        <dbReference type="Proteomes" id="UP000035444"/>
    </source>
</evidence>
<dbReference type="STRING" id="1489064.WH96_15140"/>
<reference evidence="3 4" key="1">
    <citation type="submission" date="2015-03" db="EMBL/GenBank/DDBJ databases">
        <title>Genome Sequence of Kiloniella spongiae MEBiC09566, isolated from a marine sponge.</title>
        <authorList>
            <person name="Shao Z."/>
            <person name="Wang L."/>
            <person name="Li X."/>
        </authorList>
    </citation>
    <scope>NUCLEOTIDE SEQUENCE [LARGE SCALE GENOMIC DNA]</scope>
    <source>
        <strain evidence="3 4">MEBiC09566</strain>
    </source>
</reference>
<dbReference type="Pfam" id="PF19883">
    <property type="entry name" value="DUF6356"/>
    <property type="match status" value="1"/>
</dbReference>
<keyword evidence="2" id="KW-1133">Transmembrane helix</keyword>
<keyword evidence="2" id="KW-0812">Transmembrane</keyword>
<dbReference type="EMBL" id="LAQL01000009">
    <property type="protein sequence ID" value="KLN60031.1"/>
    <property type="molecule type" value="Genomic_DNA"/>
</dbReference>
<keyword evidence="2" id="KW-0472">Membrane</keyword>
<sequence>MKKIIDNLFINHPQSVNETYFEHMGQALYFSFNMCIGFFVCLCHAFIPGAFEKTGSQLVTKLYDRMVENRMRNQSKQDSGNSGIENTEVNQA</sequence>
<feature type="region of interest" description="Disordered" evidence="1">
    <location>
        <begin position="70"/>
        <end position="92"/>
    </location>
</feature>